<sequence length="70" mass="7956">DSCSENCVLINFVFISETLLQNFAVNNGLCKWRPVQYEQIHAIFCNGVQYSIPASSGKAVEFYCHQSVFF</sequence>
<accession>A0A383CNQ1</accession>
<dbReference type="AlphaFoldDB" id="A0A383CNQ1"/>
<organism evidence="1">
    <name type="scientific">marine metagenome</name>
    <dbReference type="NCBI Taxonomy" id="408172"/>
    <lineage>
        <taxon>unclassified sequences</taxon>
        <taxon>metagenomes</taxon>
        <taxon>ecological metagenomes</taxon>
    </lineage>
</organism>
<protein>
    <submittedName>
        <fullName evidence="1">Uncharacterized protein</fullName>
    </submittedName>
</protein>
<gene>
    <name evidence="1" type="ORF">METZ01_LOCUS486269</name>
</gene>
<name>A0A383CNQ1_9ZZZZ</name>
<proteinExistence type="predicted"/>
<evidence type="ECO:0000313" key="1">
    <source>
        <dbReference type="EMBL" id="SVE33415.1"/>
    </source>
</evidence>
<reference evidence="1" key="1">
    <citation type="submission" date="2018-05" db="EMBL/GenBank/DDBJ databases">
        <authorList>
            <person name="Lanie J.A."/>
            <person name="Ng W.-L."/>
            <person name="Kazmierczak K.M."/>
            <person name="Andrzejewski T.M."/>
            <person name="Davidsen T.M."/>
            <person name="Wayne K.J."/>
            <person name="Tettelin H."/>
            <person name="Glass J.I."/>
            <person name="Rusch D."/>
            <person name="Podicherti R."/>
            <person name="Tsui H.-C.T."/>
            <person name="Winkler M.E."/>
        </authorList>
    </citation>
    <scope>NUCLEOTIDE SEQUENCE</scope>
</reference>
<feature type="non-terminal residue" evidence="1">
    <location>
        <position position="1"/>
    </location>
</feature>
<dbReference type="EMBL" id="UINC01210103">
    <property type="protein sequence ID" value="SVE33415.1"/>
    <property type="molecule type" value="Genomic_DNA"/>
</dbReference>